<feature type="region of interest" description="Disordered" evidence="4">
    <location>
        <begin position="1"/>
        <end position="44"/>
    </location>
</feature>
<gene>
    <name evidence="8" type="ORF">BIV57_18350</name>
</gene>
<dbReference type="Gene3D" id="3.30.565.10">
    <property type="entry name" value="Histidine kinase-like ATPase, C-terminal domain"/>
    <property type="match status" value="1"/>
</dbReference>
<feature type="transmembrane region" description="Helical" evidence="5">
    <location>
        <begin position="219"/>
        <end position="242"/>
    </location>
</feature>
<evidence type="ECO:0000313" key="8">
    <source>
        <dbReference type="EMBL" id="OIV36049.1"/>
    </source>
</evidence>
<feature type="region of interest" description="Disordered" evidence="4">
    <location>
        <begin position="300"/>
        <end position="327"/>
    </location>
</feature>
<dbReference type="InterPro" id="IPR050482">
    <property type="entry name" value="Sensor_HK_TwoCompSys"/>
</dbReference>
<keyword evidence="2 8" id="KW-0418">Kinase</keyword>
<dbReference type="GO" id="GO:0016301">
    <property type="term" value="F:kinase activity"/>
    <property type="evidence" value="ECO:0007669"/>
    <property type="project" value="UniProtKB-KW"/>
</dbReference>
<feature type="region of interest" description="Disordered" evidence="4">
    <location>
        <begin position="429"/>
        <end position="458"/>
    </location>
</feature>
<dbReference type="InterPro" id="IPR007168">
    <property type="entry name" value="Phageshock_PspC_N"/>
</dbReference>
<feature type="transmembrane region" description="Helical" evidence="5">
    <location>
        <begin position="73"/>
        <end position="93"/>
    </location>
</feature>
<comment type="caution">
    <text evidence="8">The sequence shown here is derived from an EMBL/GenBank/DDBJ whole genome shotgun (WGS) entry which is preliminary data.</text>
</comment>
<evidence type="ECO:0000256" key="3">
    <source>
        <dbReference type="ARBA" id="ARBA00023012"/>
    </source>
</evidence>
<dbReference type="Pfam" id="PF02518">
    <property type="entry name" value="HATPase_c"/>
    <property type="match status" value="1"/>
</dbReference>
<evidence type="ECO:0000256" key="1">
    <source>
        <dbReference type="ARBA" id="ARBA00022679"/>
    </source>
</evidence>
<feature type="transmembrane region" description="Helical" evidence="5">
    <location>
        <begin position="128"/>
        <end position="146"/>
    </location>
</feature>
<keyword evidence="5" id="KW-1133">Transmembrane helix</keyword>
<evidence type="ECO:0000259" key="6">
    <source>
        <dbReference type="Pfam" id="PF02518"/>
    </source>
</evidence>
<accession>A0A1J7BRI3</accession>
<dbReference type="EMBL" id="MLCF01000117">
    <property type="protein sequence ID" value="OIV36049.1"/>
    <property type="molecule type" value="Genomic_DNA"/>
</dbReference>
<feature type="domain" description="Phage shock protein PspC N-terminal" evidence="7">
    <location>
        <begin position="39"/>
        <end position="95"/>
    </location>
</feature>
<keyword evidence="1" id="KW-0808">Transferase</keyword>
<name>A0A1J7BRI3_9ACTN</name>
<evidence type="ECO:0000259" key="7">
    <source>
        <dbReference type="Pfam" id="PF04024"/>
    </source>
</evidence>
<feature type="transmembrane region" description="Helical" evidence="5">
    <location>
        <begin position="49"/>
        <end position="67"/>
    </location>
</feature>
<evidence type="ECO:0000313" key="9">
    <source>
        <dbReference type="Proteomes" id="UP000243342"/>
    </source>
</evidence>
<feature type="compositionally biased region" description="Basic and acidic residues" evidence="4">
    <location>
        <begin position="300"/>
        <end position="314"/>
    </location>
</feature>
<keyword evidence="5" id="KW-0472">Membrane</keyword>
<feature type="domain" description="Histidine kinase/HSP90-like ATPase" evidence="6">
    <location>
        <begin position="366"/>
        <end position="452"/>
    </location>
</feature>
<dbReference type="RefSeq" id="WP_071657993.1">
    <property type="nucleotide sequence ID" value="NZ_MLCF01000117.1"/>
</dbReference>
<feature type="transmembrane region" description="Helical" evidence="5">
    <location>
        <begin position="152"/>
        <end position="168"/>
    </location>
</feature>
<keyword evidence="3" id="KW-0902">Two-component regulatory system</keyword>
<dbReference type="GO" id="GO:0000160">
    <property type="term" value="P:phosphorelay signal transduction system"/>
    <property type="evidence" value="ECO:0007669"/>
    <property type="project" value="UniProtKB-KW"/>
</dbReference>
<proteinExistence type="predicted"/>
<dbReference type="InterPro" id="IPR003594">
    <property type="entry name" value="HATPase_dom"/>
</dbReference>
<keyword evidence="5" id="KW-0812">Transmembrane</keyword>
<dbReference type="InterPro" id="IPR036890">
    <property type="entry name" value="HATPase_C_sf"/>
</dbReference>
<feature type="compositionally biased region" description="Basic and acidic residues" evidence="4">
    <location>
        <begin position="1"/>
        <end position="11"/>
    </location>
</feature>
<sequence>MAGPEAEERRAPAGSTAATPSGAAPGASSAGAQDETGPRKLYRNPSGRVLGGVASGLAAHLGMPVLWIRAAFVVLAIGQGLGVLLYAAFWFFVPMGVERGGPLKTGSGPGATAVPGGRRRPMRDRRELAALIALVAGVAVGLNSFGGSTATYLWPLAVVCVGCALVWRQADDAQRARLASIGGRRRWQVVRGVAGVLLVAAGIAAFLMMQGSLGHTGMLLQAVLAVLVGVVLLAGPFLARLVEDLGAERRERIRAQERAEVAAHVHDSVLHTLTLIMRHADNPKEVTRLARSQERELREWLYRPDPKRGADRSGGEAGDGTPEPPKMLAESMRRTAGEVEDAHGVPVEVVCVGDCPMDAGLVAQLQAAREAMVNAAKYGGEGGPVSVFAEVEGRTVFIFVRDRGPGFDPDRVPEDRLGVKESIVGRMARNGGKATVRSTPGEGTEIELEMERERTTES</sequence>
<dbReference type="PANTHER" id="PTHR24421:SF61">
    <property type="entry name" value="OXYGEN SENSOR HISTIDINE KINASE NREB"/>
    <property type="match status" value="1"/>
</dbReference>
<feature type="compositionally biased region" description="Basic and acidic residues" evidence="4">
    <location>
        <begin position="449"/>
        <end position="458"/>
    </location>
</feature>
<dbReference type="Proteomes" id="UP000243342">
    <property type="component" value="Unassembled WGS sequence"/>
</dbReference>
<dbReference type="Pfam" id="PF04024">
    <property type="entry name" value="PspC"/>
    <property type="match status" value="1"/>
</dbReference>
<dbReference type="STRING" id="1428644.BIV57_18350"/>
<feature type="compositionally biased region" description="Low complexity" evidence="4">
    <location>
        <begin position="12"/>
        <end position="32"/>
    </location>
</feature>
<keyword evidence="9" id="KW-1185">Reference proteome</keyword>
<organism evidence="8 9">
    <name type="scientific">Mangrovactinospora gilvigrisea</name>
    <dbReference type="NCBI Taxonomy" id="1428644"/>
    <lineage>
        <taxon>Bacteria</taxon>
        <taxon>Bacillati</taxon>
        <taxon>Actinomycetota</taxon>
        <taxon>Actinomycetes</taxon>
        <taxon>Kitasatosporales</taxon>
        <taxon>Streptomycetaceae</taxon>
        <taxon>Mangrovactinospora</taxon>
    </lineage>
</organism>
<evidence type="ECO:0000256" key="5">
    <source>
        <dbReference type="SAM" id="Phobius"/>
    </source>
</evidence>
<evidence type="ECO:0000256" key="2">
    <source>
        <dbReference type="ARBA" id="ARBA00022777"/>
    </source>
</evidence>
<feature type="transmembrane region" description="Helical" evidence="5">
    <location>
        <begin position="189"/>
        <end position="207"/>
    </location>
</feature>
<dbReference type="SUPFAM" id="SSF55874">
    <property type="entry name" value="ATPase domain of HSP90 chaperone/DNA topoisomerase II/histidine kinase"/>
    <property type="match status" value="1"/>
</dbReference>
<evidence type="ECO:0000256" key="4">
    <source>
        <dbReference type="SAM" id="MobiDB-lite"/>
    </source>
</evidence>
<reference evidence="8 9" key="1">
    <citation type="submission" date="2016-10" db="EMBL/GenBank/DDBJ databases">
        <title>Genome sequence of Streptomyces gilvigriseus MUSC 26.</title>
        <authorList>
            <person name="Lee L.-H."/>
            <person name="Ser H.-L."/>
        </authorList>
    </citation>
    <scope>NUCLEOTIDE SEQUENCE [LARGE SCALE GENOMIC DNA]</scope>
    <source>
        <strain evidence="8 9">MUSC 26</strain>
    </source>
</reference>
<dbReference type="PANTHER" id="PTHR24421">
    <property type="entry name" value="NITRATE/NITRITE SENSOR PROTEIN NARX-RELATED"/>
    <property type="match status" value="1"/>
</dbReference>
<dbReference type="AlphaFoldDB" id="A0A1J7BRI3"/>
<protein>
    <submittedName>
        <fullName evidence="8">Histidine kinase</fullName>
    </submittedName>
</protein>